<sequence>MATIPSTPIFRRTDEIFVVSFWGRWSLDPIGRHSRILLGSTVLISLVLISDLMISASERDMFWWSTLTAVCTDVLRRSERFFFLGFPGRLGLSDPRDY</sequence>
<reference evidence="2" key="1">
    <citation type="submission" date="2019-04" db="EMBL/GenBank/DDBJ databases">
        <title>Friends and foes A comparative genomics studyof 23 Aspergillus species from section Flavi.</title>
        <authorList>
            <consortium name="DOE Joint Genome Institute"/>
            <person name="Kjaerbolling I."/>
            <person name="Vesth T."/>
            <person name="Frisvad J.C."/>
            <person name="Nybo J.L."/>
            <person name="Theobald S."/>
            <person name="Kildgaard S."/>
            <person name="Isbrandt T."/>
            <person name="Kuo A."/>
            <person name="Sato A."/>
            <person name="Lyhne E.K."/>
            <person name="Kogle M.E."/>
            <person name="Wiebenga A."/>
            <person name="Kun R.S."/>
            <person name="Lubbers R.J."/>
            <person name="Makela M.R."/>
            <person name="Barry K."/>
            <person name="Chovatia M."/>
            <person name="Clum A."/>
            <person name="Daum C."/>
            <person name="Haridas S."/>
            <person name="He G."/>
            <person name="LaButti K."/>
            <person name="Lipzen A."/>
            <person name="Mondo S."/>
            <person name="Riley R."/>
            <person name="Salamov A."/>
            <person name="Simmons B.A."/>
            <person name="Magnuson J.K."/>
            <person name="Henrissat B."/>
            <person name="Mortensen U.H."/>
            <person name="Larsen T.O."/>
            <person name="Devries R.P."/>
            <person name="Grigoriev I.V."/>
            <person name="Machida M."/>
            <person name="Baker S.E."/>
            <person name="Andersen M.R."/>
        </authorList>
    </citation>
    <scope>NUCLEOTIDE SEQUENCE [LARGE SCALE GENOMIC DNA]</scope>
    <source>
        <strain evidence="2">CBS 130015</strain>
    </source>
</reference>
<evidence type="ECO:0000313" key="1">
    <source>
        <dbReference type="EMBL" id="KAE8308991.1"/>
    </source>
</evidence>
<evidence type="ECO:0000313" key="2">
    <source>
        <dbReference type="Proteomes" id="UP000325433"/>
    </source>
</evidence>
<name>A0A5N6VKQ8_9EURO</name>
<protein>
    <submittedName>
        <fullName evidence="1">Uncharacterized protein</fullName>
    </submittedName>
</protein>
<dbReference type="AlphaFoldDB" id="A0A5N6VKQ8"/>
<accession>A0A5N6VKQ8</accession>
<gene>
    <name evidence="1" type="ORF">BDV41DRAFT_464812</name>
</gene>
<dbReference type="Proteomes" id="UP000325433">
    <property type="component" value="Unassembled WGS sequence"/>
</dbReference>
<proteinExistence type="predicted"/>
<keyword evidence="2" id="KW-1185">Reference proteome</keyword>
<organism evidence="1 2">
    <name type="scientific">Aspergillus transmontanensis</name>
    <dbReference type="NCBI Taxonomy" id="1034304"/>
    <lineage>
        <taxon>Eukaryota</taxon>
        <taxon>Fungi</taxon>
        <taxon>Dikarya</taxon>
        <taxon>Ascomycota</taxon>
        <taxon>Pezizomycotina</taxon>
        <taxon>Eurotiomycetes</taxon>
        <taxon>Eurotiomycetidae</taxon>
        <taxon>Eurotiales</taxon>
        <taxon>Aspergillaceae</taxon>
        <taxon>Aspergillus</taxon>
        <taxon>Aspergillus subgen. Circumdati</taxon>
    </lineage>
</organism>
<dbReference type="EMBL" id="ML738374">
    <property type="protein sequence ID" value="KAE8308991.1"/>
    <property type="molecule type" value="Genomic_DNA"/>
</dbReference>